<feature type="modified residue" description="N6-(pyridoxal phosphate)lysine" evidence="2 3">
    <location>
        <position position="25"/>
    </location>
</feature>
<reference evidence="6 7" key="1">
    <citation type="submission" date="2016-11" db="EMBL/GenBank/DDBJ databases">
        <title>Trade-off between light-utilization and light-protection in marine flavobacteria.</title>
        <authorList>
            <person name="Kumagai Y."/>
        </authorList>
    </citation>
    <scope>NUCLEOTIDE SEQUENCE [LARGE SCALE GENOMIC DNA]</scope>
    <source>
        <strain evidence="6 7">ATCC 700397</strain>
    </source>
</reference>
<dbReference type="SUPFAM" id="SSF51419">
    <property type="entry name" value="PLP-binding barrel"/>
    <property type="match status" value="1"/>
</dbReference>
<evidence type="ECO:0000256" key="2">
    <source>
        <dbReference type="HAMAP-Rule" id="MF_02087"/>
    </source>
</evidence>
<dbReference type="NCBIfam" id="TIGR00044">
    <property type="entry name" value="YggS family pyridoxal phosphate-dependent enzyme"/>
    <property type="match status" value="1"/>
</dbReference>
<dbReference type="CDD" id="cd00635">
    <property type="entry name" value="PLPDE_III_YBL036c_like"/>
    <property type="match status" value="1"/>
</dbReference>
<comment type="cofactor">
    <cofactor evidence="3">
        <name>pyridoxal 5'-phosphate</name>
        <dbReference type="ChEBI" id="CHEBI:597326"/>
    </cofactor>
</comment>
<sequence length="224" mass="25293">MNIKENLKEILDSIPKNVALVAVSKTKPIADLQEAYDAGQRIFGENKIQEMVDKYDTLPKDIKWQMIGHLQSNKVKYMAHFVDLIHGVDKLKTLVEINKQAKKHDRVINCLIQARIAKEDTKFGLSFKEIEAILSSEKTAELKNINIVGFMGMATFTDDTAQLSEEFSSLETFFKTQKEKNTTENCNIEVLSMGMSGDYLLAIENGSTMIRVGSSIFGSRNYNE</sequence>
<evidence type="ECO:0000256" key="1">
    <source>
        <dbReference type="ARBA" id="ARBA00022898"/>
    </source>
</evidence>
<dbReference type="InterPro" id="IPR029066">
    <property type="entry name" value="PLP-binding_barrel"/>
</dbReference>
<dbReference type="HAMAP" id="MF_02087">
    <property type="entry name" value="PLP_homeostasis"/>
    <property type="match status" value="1"/>
</dbReference>
<dbReference type="AlphaFoldDB" id="A0A2S7KVI1"/>
<comment type="function">
    <text evidence="2">Pyridoxal 5'-phosphate (PLP)-binding protein, which is involved in PLP homeostasis.</text>
</comment>
<dbReference type="Gene3D" id="3.20.20.10">
    <property type="entry name" value="Alanine racemase"/>
    <property type="match status" value="1"/>
</dbReference>
<dbReference type="InterPro" id="IPR011078">
    <property type="entry name" value="PyrdxlP_homeostasis"/>
</dbReference>
<dbReference type="RefSeq" id="WP_104808900.1">
    <property type="nucleotide sequence ID" value="NZ_MQUA01000013.1"/>
</dbReference>
<accession>A0A2S7KVI1</accession>
<dbReference type="InterPro" id="IPR001608">
    <property type="entry name" value="Ala_racemase_N"/>
</dbReference>
<evidence type="ECO:0000259" key="5">
    <source>
        <dbReference type="Pfam" id="PF01168"/>
    </source>
</evidence>
<evidence type="ECO:0000313" key="6">
    <source>
        <dbReference type="EMBL" id="PQB06649.1"/>
    </source>
</evidence>
<proteinExistence type="inferred from homology"/>
<gene>
    <name evidence="6" type="ORF">BST83_05370</name>
</gene>
<protein>
    <recommendedName>
        <fullName evidence="2">Pyridoxal phosphate homeostasis protein</fullName>
        <shortName evidence="2">PLP homeostasis protein</shortName>
    </recommendedName>
</protein>
<feature type="domain" description="Alanine racemase N-terminal" evidence="5">
    <location>
        <begin position="2"/>
        <end position="220"/>
    </location>
</feature>
<dbReference type="FunFam" id="3.20.20.10:FF:000018">
    <property type="entry name" value="Pyridoxal phosphate homeostasis protein"/>
    <property type="match status" value="1"/>
</dbReference>
<dbReference type="PANTHER" id="PTHR10146:SF14">
    <property type="entry name" value="PYRIDOXAL PHOSPHATE HOMEOSTASIS PROTEIN"/>
    <property type="match status" value="1"/>
</dbReference>
<comment type="similarity">
    <text evidence="2 4">Belongs to the pyridoxal phosphate-binding protein YggS/PROSC family.</text>
</comment>
<dbReference type="PANTHER" id="PTHR10146">
    <property type="entry name" value="PROLINE SYNTHETASE CO-TRANSCRIBED BACTERIAL HOMOLOG PROTEIN"/>
    <property type="match status" value="1"/>
</dbReference>
<dbReference type="Pfam" id="PF01168">
    <property type="entry name" value="Ala_racemase_N"/>
    <property type="match status" value="1"/>
</dbReference>
<evidence type="ECO:0000313" key="7">
    <source>
        <dbReference type="Proteomes" id="UP000239522"/>
    </source>
</evidence>
<evidence type="ECO:0000256" key="3">
    <source>
        <dbReference type="PIRSR" id="PIRSR004848-1"/>
    </source>
</evidence>
<dbReference type="GO" id="GO:0030170">
    <property type="term" value="F:pyridoxal phosphate binding"/>
    <property type="evidence" value="ECO:0007669"/>
    <property type="project" value="UniProtKB-UniRule"/>
</dbReference>
<comment type="caution">
    <text evidence="6">The sequence shown here is derived from an EMBL/GenBank/DDBJ whole genome shotgun (WGS) entry which is preliminary data.</text>
</comment>
<keyword evidence="7" id="KW-1185">Reference proteome</keyword>
<dbReference type="PIRSF" id="PIRSF004848">
    <property type="entry name" value="YBL036c_PLPDEIII"/>
    <property type="match status" value="1"/>
</dbReference>
<keyword evidence="1 2" id="KW-0663">Pyridoxal phosphate</keyword>
<dbReference type="Proteomes" id="UP000239522">
    <property type="component" value="Unassembled WGS sequence"/>
</dbReference>
<evidence type="ECO:0000256" key="4">
    <source>
        <dbReference type="RuleBase" id="RU004514"/>
    </source>
</evidence>
<organism evidence="6 7">
    <name type="scientific">Polaribacter filamentus</name>
    <dbReference type="NCBI Taxonomy" id="53483"/>
    <lineage>
        <taxon>Bacteria</taxon>
        <taxon>Pseudomonadati</taxon>
        <taxon>Bacteroidota</taxon>
        <taxon>Flavobacteriia</taxon>
        <taxon>Flavobacteriales</taxon>
        <taxon>Flavobacteriaceae</taxon>
    </lineage>
</organism>
<dbReference type="OrthoDB" id="9804072at2"/>
<name>A0A2S7KVI1_9FLAO</name>
<dbReference type="EMBL" id="MQUA01000013">
    <property type="protein sequence ID" value="PQB06649.1"/>
    <property type="molecule type" value="Genomic_DNA"/>
</dbReference>